<name>A0A0D2A7M4_9EURO</name>
<dbReference type="AlphaFoldDB" id="A0A0D2A7M4"/>
<protein>
    <submittedName>
        <fullName evidence="1">Uncharacterized protein</fullName>
    </submittedName>
</protein>
<reference evidence="1 2" key="1">
    <citation type="submission" date="2015-01" db="EMBL/GenBank/DDBJ databases">
        <title>The Genome Sequence of Exophiala oligosperma CBS72588.</title>
        <authorList>
            <consortium name="The Broad Institute Genomics Platform"/>
            <person name="Cuomo C."/>
            <person name="de Hoog S."/>
            <person name="Gorbushina A."/>
            <person name="Stielow B."/>
            <person name="Teixiera M."/>
            <person name="Abouelleil A."/>
            <person name="Chapman S.B."/>
            <person name="Priest M."/>
            <person name="Young S.K."/>
            <person name="Wortman J."/>
            <person name="Nusbaum C."/>
            <person name="Birren B."/>
        </authorList>
    </citation>
    <scope>NUCLEOTIDE SEQUENCE [LARGE SCALE GENOMIC DNA]</scope>
    <source>
        <strain evidence="1 2">CBS 72588</strain>
    </source>
</reference>
<keyword evidence="2" id="KW-1185">Reference proteome</keyword>
<gene>
    <name evidence="1" type="ORF">PV06_11387</name>
</gene>
<dbReference type="PANTHER" id="PTHR47654">
    <property type="entry name" value="ZN(II)2CYS6 TRANSCRIPTION FACTOR (EUROFUNG)-RELATED"/>
    <property type="match status" value="1"/>
</dbReference>
<dbReference type="GeneID" id="27363461"/>
<dbReference type="PANTHER" id="PTHR47654:SF5">
    <property type="entry name" value="TRANSCRIPTION FACTOR DOMAIN-CONTAINING PROTEIN"/>
    <property type="match status" value="1"/>
</dbReference>
<dbReference type="OrthoDB" id="4362831at2759"/>
<organism evidence="1 2">
    <name type="scientific">Exophiala oligosperma</name>
    <dbReference type="NCBI Taxonomy" id="215243"/>
    <lineage>
        <taxon>Eukaryota</taxon>
        <taxon>Fungi</taxon>
        <taxon>Dikarya</taxon>
        <taxon>Ascomycota</taxon>
        <taxon>Pezizomycotina</taxon>
        <taxon>Eurotiomycetes</taxon>
        <taxon>Chaetothyriomycetidae</taxon>
        <taxon>Chaetothyriales</taxon>
        <taxon>Herpotrichiellaceae</taxon>
        <taxon>Exophiala</taxon>
    </lineage>
</organism>
<dbReference type="HOGENOM" id="CLU_1266901_0_0_1"/>
<accession>A0A0D2A7M4</accession>
<dbReference type="EMBL" id="KN847361">
    <property type="protein sequence ID" value="KIW36336.1"/>
    <property type="molecule type" value="Genomic_DNA"/>
</dbReference>
<dbReference type="CDD" id="cd12148">
    <property type="entry name" value="fungal_TF_MHR"/>
    <property type="match status" value="1"/>
</dbReference>
<proteinExistence type="predicted"/>
<evidence type="ECO:0000313" key="2">
    <source>
        <dbReference type="Proteomes" id="UP000053342"/>
    </source>
</evidence>
<evidence type="ECO:0000313" key="1">
    <source>
        <dbReference type="EMBL" id="KIW36336.1"/>
    </source>
</evidence>
<dbReference type="RefSeq" id="XP_016256552.1">
    <property type="nucleotide sequence ID" value="XM_016413052.1"/>
</dbReference>
<sequence length="218" mass="25033">MRGPQIPWQCFGFIGYGPPRQHLRHRAELIVISSHVMTQLYMPQQFESWAVTQKTITDLDNRLNVWVKSLPDELIVQSRVTTASDPRAKIDLALCYYSIKTILHRPCLCHIVISDESISSKEFNSSNARNCVRAATSLVDILPEDPSAYETYQLLPWWILLHYLGQATSVFILELSLDMEHFEDSVDKLIPYARVEFDGRPIGCSDIVVRRVEELLIT</sequence>
<dbReference type="VEuPathDB" id="FungiDB:PV06_11387"/>
<dbReference type="InterPro" id="IPR053230">
    <property type="entry name" value="Trans_reg_galc"/>
</dbReference>
<dbReference type="Proteomes" id="UP000053342">
    <property type="component" value="Unassembled WGS sequence"/>
</dbReference>